<dbReference type="Gene3D" id="3.30.70.1170">
    <property type="entry name" value="Sun protein, domain 3"/>
    <property type="match status" value="1"/>
</dbReference>
<proteinExistence type="inferred from homology"/>
<dbReference type="InterPro" id="IPR018314">
    <property type="entry name" value="RsmB/NOL1/NOP2-like_CS"/>
</dbReference>
<feature type="domain" description="SAM-dependent MTase RsmB/NOP-type" evidence="15">
    <location>
        <begin position="170"/>
        <end position="445"/>
    </location>
</feature>
<dbReference type="EC" id="2.1.1.176" evidence="4"/>
<dbReference type="Gene3D" id="1.10.940.10">
    <property type="entry name" value="NusB-like"/>
    <property type="match status" value="1"/>
</dbReference>
<evidence type="ECO:0000256" key="7">
    <source>
        <dbReference type="ARBA" id="ARBA00022603"/>
    </source>
</evidence>
<keyword evidence="6" id="KW-0698">rRNA processing</keyword>
<dbReference type="InterPro" id="IPR004573">
    <property type="entry name" value="rRNA_ssu_MeTfrase_B"/>
</dbReference>
<gene>
    <name evidence="16" type="primary">rsmB</name>
    <name evidence="16" type="ORF">KHA97_02455</name>
</gene>
<evidence type="ECO:0000256" key="14">
    <source>
        <dbReference type="PROSITE-ProRule" id="PRU01023"/>
    </source>
</evidence>
<evidence type="ECO:0000256" key="10">
    <source>
        <dbReference type="ARBA" id="ARBA00022884"/>
    </source>
</evidence>
<evidence type="ECO:0000256" key="3">
    <source>
        <dbReference type="ARBA" id="ARBA00007494"/>
    </source>
</evidence>
<sequence length="447" mass="50323">MNKPKKNVREAALDVLEAIDKHQSYSNLLLNQVIKKYQITGPDTGLLTEIVYGTIQRKMTLDYYLQPFIKKKPEHWVRILLRLSLYQMIYLDKVPDRAIIFEAVEIAKKRGHRGIVGLVNGILRSVQREGLQSLDSIKDPVEKLSLETSHPLWLVKRWVNQYGFENAKAMCEENLLAPVQTIRINETKTNREEVCRLLEIEGFSVEASPIIPESIRILKGNAANSDLFKKGYFSIQDESSMTVAYALEISSNMTVLDACAAPGGKTGHIAELLNGSGKVTSLDLHPHKIKLIKENASRLGLENIDEKVMDSRHARDSFQSESFDRILVDAPCSGLGVLRRKPDIKYTKTDQDIQSLKKVQLRILDETASLLKKGGLLVYSTCTVDLEENFGTAAEFLEQHKDFEPHALALPEALSHLVDGDSNTIQIFPQDFGGDGFFISCFRKKLL</sequence>
<dbReference type="Pfam" id="PF01029">
    <property type="entry name" value="NusB"/>
    <property type="match status" value="1"/>
</dbReference>
<dbReference type="FunFam" id="3.30.70.1170:FF:000003">
    <property type="entry name" value="16S rRNA (Cytosine(967)-C(5))-methyltransferase RsmB"/>
    <property type="match status" value="1"/>
</dbReference>
<evidence type="ECO:0000256" key="2">
    <source>
        <dbReference type="ARBA" id="ARBA00004496"/>
    </source>
</evidence>
<dbReference type="InterPro" id="IPR001678">
    <property type="entry name" value="MeTrfase_RsmB-F_NOP2_dom"/>
</dbReference>
<comment type="subcellular location">
    <subcellularLocation>
        <location evidence="2">Cytoplasm</location>
    </subcellularLocation>
</comment>
<dbReference type="PROSITE" id="PS51686">
    <property type="entry name" value="SAM_MT_RSMB_NOP"/>
    <property type="match status" value="1"/>
</dbReference>
<feature type="binding site" evidence="14">
    <location>
        <position position="283"/>
    </location>
    <ligand>
        <name>S-adenosyl-L-methionine</name>
        <dbReference type="ChEBI" id="CHEBI:59789"/>
    </ligand>
</feature>
<dbReference type="PANTHER" id="PTHR22807:SF53">
    <property type="entry name" value="RIBOSOMAL RNA SMALL SUBUNIT METHYLTRANSFERASE B-RELATED"/>
    <property type="match status" value="1"/>
</dbReference>
<feature type="binding site" evidence="14">
    <location>
        <position position="310"/>
    </location>
    <ligand>
        <name>S-adenosyl-L-methionine</name>
        <dbReference type="ChEBI" id="CHEBI:59789"/>
    </ligand>
</feature>
<evidence type="ECO:0000256" key="12">
    <source>
        <dbReference type="ARBA" id="ARBA00031088"/>
    </source>
</evidence>
<evidence type="ECO:0000256" key="5">
    <source>
        <dbReference type="ARBA" id="ARBA00022490"/>
    </source>
</evidence>
<dbReference type="InterPro" id="IPR035926">
    <property type="entry name" value="NusB-like_sf"/>
</dbReference>
<dbReference type="PANTHER" id="PTHR22807">
    <property type="entry name" value="NOP2 YEAST -RELATED NOL1/NOP2/FMU SUN DOMAIN-CONTAINING"/>
    <property type="match status" value="1"/>
</dbReference>
<dbReference type="InterPro" id="IPR023267">
    <property type="entry name" value="RCMT"/>
</dbReference>
<name>A0A942TA39_9BACI</name>
<dbReference type="FunFam" id="1.10.940.10:FF:000006">
    <property type="entry name" value="16S rRNA (Cytosine(967)-C(5))-methyltransferase RsmB"/>
    <property type="match status" value="1"/>
</dbReference>
<dbReference type="GO" id="GO:0008649">
    <property type="term" value="F:rRNA methyltransferase activity"/>
    <property type="evidence" value="ECO:0007669"/>
    <property type="project" value="InterPro"/>
</dbReference>
<evidence type="ECO:0000256" key="11">
    <source>
        <dbReference type="ARBA" id="ARBA00030399"/>
    </source>
</evidence>
<dbReference type="GO" id="GO:0005737">
    <property type="term" value="C:cytoplasm"/>
    <property type="evidence" value="ECO:0007669"/>
    <property type="project" value="UniProtKB-SubCell"/>
</dbReference>
<evidence type="ECO:0000256" key="1">
    <source>
        <dbReference type="ARBA" id="ARBA00002724"/>
    </source>
</evidence>
<comment type="function">
    <text evidence="1">Specifically methylates the cytosine at position 967 (m5C967) of 16S rRNA.</text>
</comment>
<dbReference type="Proteomes" id="UP000681414">
    <property type="component" value="Unassembled WGS sequence"/>
</dbReference>
<evidence type="ECO:0000313" key="17">
    <source>
        <dbReference type="Proteomes" id="UP000681414"/>
    </source>
</evidence>
<evidence type="ECO:0000313" key="16">
    <source>
        <dbReference type="EMBL" id="MBS4193935.1"/>
    </source>
</evidence>
<accession>A0A942TA39</accession>
<feature type="binding site" evidence="14">
    <location>
        <begin position="259"/>
        <end position="265"/>
    </location>
    <ligand>
        <name>S-adenosyl-L-methionine</name>
        <dbReference type="ChEBI" id="CHEBI:59789"/>
    </ligand>
</feature>
<dbReference type="InterPro" id="IPR006027">
    <property type="entry name" value="NusB_RsmB_TIM44"/>
</dbReference>
<dbReference type="Pfam" id="PF01189">
    <property type="entry name" value="Methyltr_RsmB-F"/>
    <property type="match status" value="1"/>
</dbReference>
<protein>
    <recommendedName>
        <fullName evidence="4">16S rRNA (cytosine(967)-C(5))-methyltransferase</fullName>
        <ecNumber evidence="4">2.1.1.176</ecNumber>
    </recommendedName>
    <alternativeName>
        <fullName evidence="11">16S rRNA m5C967 methyltransferase</fullName>
    </alternativeName>
    <alternativeName>
        <fullName evidence="12">rRNA (cytosine-C(5)-)-methyltransferase RsmB</fullName>
    </alternativeName>
</protein>
<dbReference type="CDD" id="cd02440">
    <property type="entry name" value="AdoMet_MTases"/>
    <property type="match status" value="1"/>
</dbReference>
<comment type="catalytic activity">
    <reaction evidence="13">
        <text>cytidine(967) in 16S rRNA + S-adenosyl-L-methionine = 5-methylcytidine(967) in 16S rRNA + S-adenosyl-L-homocysteine + H(+)</text>
        <dbReference type="Rhea" id="RHEA:42748"/>
        <dbReference type="Rhea" id="RHEA-COMP:10219"/>
        <dbReference type="Rhea" id="RHEA-COMP:10220"/>
        <dbReference type="ChEBI" id="CHEBI:15378"/>
        <dbReference type="ChEBI" id="CHEBI:57856"/>
        <dbReference type="ChEBI" id="CHEBI:59789"/>
        <dbReference type="ChEBI" id="CHEBI:74483"/>
        <dbReference type="ChEBI" id="CHEBI:82748"/>
        <dbReference type="EC" id="2.1.1.176"/>
    </reaction>
</comment>
<dbReference type="GO" id="GO:0003723">
    <property type="term" value="F:RNA binding"/>
    <property type="evidence" value="ECO:0007669"/>
    <property type="project" value="UniProtKB-UniRule"/>
</dbReference>
<keyword evidence="7 14" id="KW-0489">Methyltransferase</keyword>
<dbReference type="InterPro" id="IPR054728">
    <property type="entry name" value="RsmB-like_ferredoxin"/>
</dbReference>
<comment type="caution">
    <text evidence="16">The sequence shown here is derived from an EMBL/GenBank/DDBJ whole genome shotgun (WGS) entry which is preliminary data.</text>
</comment>
<dbReference type="InterPro" id="IPR049560">
    <property type="entry name" value="MeTrfase_RsmB-F_NOP2_cat"/>
</dbReference>
<evidence type="ECO:0000256" key="4">
    <source>
        <dbReference type="ARBA" id="ARBA00012140"/>
    </source>
</evidence>
<evidence type="ECO:0000256" key="13">
    <source>
        <dbReference type="ARBA" id="ARBA00047283"/>
    </source>
</evidence>
<keyword evidence="9 14" id="KW-0949">S-adenosyl-L-methionine</keyword>
<dbReference type="AlphaFoldDB" id="A0A942TA39"/>
<dbReference type="NCBIfam" id="TIGR00563">
    <property type="entry name" value="rsmB"/>
    <property type="match status" value="1"/>
</dbReference>
<evidence type="ECO:0000256" key="8">
    <source>
        <dbReference type="ARBA" id="ARBA00022679"/>
    </source>
</evidence>
<keyword evidence="5" id="KW-0963">Cytoplasm</keyword>
<dbReference type="RefSeq" id="WP_213123166.1">
    <property type="nucleotide sequence ID" value="NZ_JAGYPG010000001.1"/>
</dbReference>
<feature type="active site" description="Nucleophile" evidence="14">
    <location>
        <position position="382"/>
    </location>
</feature>
<dbReference type="EMBL" id="JAGYPG010000001">
    <property type="protein sequence ID" value="MBS4193935.1"/>
    <property type="molecule type" value="Genomic_DNA"/>
</dbReference>
<feature type="binding site" evidence="14">
    <location>
        <position position="329"/>
    </location>
    <ligand>
        <name>S-adenosyl-L-methionine</name>
        <dbReference type="ChEBI" id="CHEBI:59789"/>
    </ligand>
</feature>
<organism evidence="16 17">
    <name type="scientific">Lederbergia citri</name>
    <dbReference type="NCBI Taxonomy" id="2833580"/>
    <lineage>
        <taxon>Bacteria</taxon>
        <taxon>Bacillati</taxon>
        <taxon>Bacillota</taxon>
        <taxon>Bacilli</taxon>
        <taxon>Bacillales</taxon>
        <taxon>Bacillaceae</taxon>
        <taxon>Lederbergia</taxon>
    </lineage>
</organism>
<dbReference type="SUPFAM" id="SSF53335">
    <property type="entry name" value="S-adenosyl-L-methionine-dependent methyltransferases"/>
    <property type="match status" value="1"/>
</dbReference>
<comment type="similarity">
    <text evidence="3 14">Belongs to the class I-like SAM-binding methyltransferase superfamily. RsmB/NOP family.</text>
</comment>
<evidence type="ECO:0000256" key="9">
    <source>
        <dbReference type="ARBA" id="ARBA00022691"/>
    </source>
</evidence>
<dbReference type="Gene3D" id="3.40.50.150">
    <property type="entry name" value="Vaccinia Virus protein VP39"/>
    <property type="match status" value="1"/>
</dbReference>
<dbReference type="FunFam" id="3.40.50.150:FF:000022">
    <property type="entry name" value="Ribosomal RNA small subunit methyltransferase B"/>
    <property type="match status" value="1"/>
</dbReference>
<dbReference type="NCBIfam" id="NF011494">
    <property type="entry name" value="PRK14902.1"/>
    <property type="match status" value="1"/>
</dbReference>
<dbReference type="GO" id="GO:0006355">
    <property type="term" value="P:regulation of DNA-templated transcription"/>
    <property type="evidence" value="ECO:0007669"/>
    <property type="project" value="InterPro"/>
</dbReference>
<dbReference type="InterPro" id="IPR029063">
    <property type="entry name" value="SAM-dependent_MTases_sf"/>
</dbReference>
<keyword evidence="17" id="KW-1185">Reference proteome</keyword>
<keyword evidence="8 14" id="KW-0808">Transferase</keyword>
<dbReference type="PRINTS" id="PR02008">
    <property type="entry name" value="RCMTFAMILY"/>
</dbReference>
<evidence type="ECO:0000256" key="6">
    <source>
        <dbReference type="ARBA" id="ARBA00022552"/>
    </source>
</evidence>
<keyword evidence="10 14" id="KW-0694">RNA-binding</keyword>
<dbReference type="Pfam" id="PF22458">
    <property type="entry name" value="RsmF-B_ferredox"/>
    <property type="match status" value="1"/>
</dbReference>
<dbReference type="PROSITE" id="PS01153">
    <property type="entry name" value="NOL1_NOP2_SUN"/>
    <property type="match status" value="1"/>
</dbReference>
<reference evidence="16 17" key="1">
    <citation type="submission" date="2021-05" db="EMBL/GenBank/DDBJ databases">
        <title>Novel Bacillus species.</title>
        <authorList>
            <person name="Liu G."/>
        </authorList>
    </citation>
    <scope>NUCLEOTIDE SEQUENCE [LARGE SCALE GENOMIC DNA]</scope>
    <source>
        <strain evidence="17">FJAT-49780</strain>
    </source>
</reference>
<dbReference type="SUPFAM" id="SSF48013">
    <property type="entry name" value="NusB-like"/>
    <property type="match status" value="1"/>
</dbReference>
<evidence type="ECO:0000259" key="15">
    <source>
        <dbReference type="PROSITE" id="PS51686"/>
    </source>
</evidence>